<gene>
    <name evidence="4" type="ORF">SCHPADRAFT_908422</name>
</gene>
<feature type="chain" id="PRO_5005202021" evidence="2">
    <location>
        <begin position="22"/>
        <end position="402"/>
    </location>
</feature>
<dbReference type="STRING" id="27342.A0A0H2RV46"/>
<proteinExistence type="predicted"/>
<organism evidence="4 5">
    <name type="scientific">Schizopora paradoxa</name>
    <dbReference type="NCBI Taxonomy" id="27342"/>
    <lineage>
        <taxon>Eukaryota</taxon>
        <taxon>Fungi</taxon>
        <taxon>Dikarya</taxon>
        <taxon>Basidiomycota</taxon>
        <taxon>Agaricomycotina</taxon>
        <taxon>Agaricomycetes</taxon>
        <taxon>Hymenochaetales</taxon>
        <taxon>Schizoporaceae</taxon>
        <taxon>Schizopora</taxon>
    </lineage>
</organism>
<dbReference type="SUPFAM" id="SSF160443">
    <property type="entry name" value="SMR domain-like"/>
    <property type="match status" value="1"/>
</dbReference>
<evidence type="ECO:0000256" key="2">
    <source>
        <dbReference type="SAM" id="SignalP"/>
    </source>
</evidence>
<dbReference type="SMART" id="SM00463">
    <property type="entry name" value="SMR"/>
    <property type="match status" value="1"/>
</dbReference>
<evidence type="ECO:0000256" key="1">
    <source>
        <dbReference type="SAM" id="MobiDB-lite"/>
    </source>
</evidence>
<dbReference type="Proteomes" id="UP000053477">
    <property type="component" value="Unassembled WGS sequence"/>
</dbReference>
<keyword evidence="5" id="KW-1185">Reference proteome</keyword>
<dbReference type="AlphaFoldDB" id="A0A0H2RV46"/>
<dbReference type="InParanoid" id="A0A0H2RV46"/>
<protein>
    <submittedName>
        <fullName evidence="4">Smr-domain-containing protein</fullName>
    </submittedName>
</protein>
<dbReference type="PANTHER" id="PTHR47417">
    <property type="entry name" value="SMR DOMAIN-CONTAINING PROTEIN YPL199C"/>
    <property type="match status" value="1"/>
</dbReference>
<evidence type="ECO:0000313" key="4">
    <source>
        <dbReference type="EMBL" id="KLO08681.1"/>
    </source>
</evidence>
<dbReference type="PROSITE" id="PS50828">
    <property type="entry name" value="SMR"/>
    <property type="match status" value="1"/>
</dbReference>
<feature type="compositionally biased region" description="Low complexity" evidence="1">
    <location>
        <begin position="106"/>
        <end position="116"/>
    </location>
</feature>
<dbReference type="OrthoDB" id="3231855at2759"/>
<dbReference type="Gene3D" id="3.30.1370.110">
    <property type="match status" value="1"/>
</dbReference>
<feature type="region of interest" description="Disordered" evidence="1">
    <location>
        <begin position="73"/>
        <end position="132"/>
    </location>
</feature>
<feature type="region of interest" description="Disordered" evidence="1">
    <location>
        <begin position="174"/>
        <end position="205"/>
    </location>
</feature>
<feature type="compositionally biased region" description="Basic and acidic residues" evidence="1">
    <location>
        <begin position="74"/>
        <end position="86"/>
    </location>
</feature>
<evidence type="ECO:0000313" key="5">
    <source>
        <dbReference type="Proteomes" id="UP000053477"/>
    </source>
</evidence>
<dbReference type="PANTHER" id="PTHR47417:SF1">
    <property type="entry name" value="SMR DOMAIN-CONTAINING PROTEIN YPL199C"/>
    <property type="match status" value="1"/>
</dbReference>
<dbReference type="Pfam" id="PF01713">
    <property type="entry name" value="Smr"/>
    <property type="match status" value="1"/>
</dbReference>
<keyword evidence="2" id="KW-0732">Signal</keyword>
<dbReference type="EMBL" id="KQ086081">
    <property type="protein sequence ID" value="KLO08681.1"/>
    <property type="molecule type" value="Genomic_DNA"/>
</dbReference>
<reference evidence="4 5" key="1">
    <citation type="submission" date="2015-04" db="EMBL/GenBank/DDBJ databases">
        <title>Complete genome sequence of Schizopora paradoxa KUC8140, a cosmopolitan wood degrader in East Asia.</title>
        <authorList>
            <consortium name="DOE Joint Genome Institute"/>
            <person name="Min B."/>
            <person name="Park H."/>
            <person name="Jang Y."/>
            <person name="Kim J.-J."/>
            <person name="Kim K.H."/>
            <person name="Pangilinan J."/>
            <person name="Lipzen A."/>
            <person name="Riley R."/>
            <person name="Grigoriev I.V."/>
            <person name="Spatafora J.W."/>
            <person name="Choi I.-G."/>
        </authorList>
    </citation>
    <scope>NUCLEOTIDE SEQUENCE [LARGE SCALE GENOMIC DNA]</scope>
    <source>
        <strain evidence="4 5">KUC8140</strain>
    </source>
</reference>
<feature type="signal peptide" evidence="2">
    <location>
        <begin position="1"/>
        <end position="21"/>
    </location>
</feature>
<sequence>MPLGSSLIVVGAAVFVGGIVCKVIKDYCGAGTQEWRDEDYRRDQKRSLDRKPEDAKPIYRQESGWAATYGSLESHQHEVQQPRRAEAIPPTVRPSISQTPAPRPPTTASRVTPSRPQSSNTSYASVVSPSAEHISPPYERIVVGSREHRTRTIQEEGGWCVESEDVIAPKRGANFKPRSILPSPRSTRTQRRTRENHRVKQKAPRKTKEELEYLIEYHAALSESGSKFTERDKERIGFIDRKAASDLRKRCDSAKFLIGKAFKEGRVDDGRQLIVIRKELHEESLLLDETAAAEIYAHHNPTRFDSVGFRISSSRCDVHGLYVAEAREYVKRFLETCIEKSLREVKVVTGKGIHSEGGEAKLKPAILEFLKGDPDVEEAKIEETNEGCILVRLKLTQSEIVL</sequence>
<evidence type="ECO:0000259" key="3">
    <source>
        <dbReference type="PROSITE" id="PS50828"/>
    </source>
</evidence>
<dbReference type="InterPro" id="IPR053020">
    <property type="entry name" value="Smr_domain_protein"/>
</dbReference>
<feature type="domain" description="Smr" evidence="3">
    <location>
        <begin position="316"/>
        <end position="394"/>
    </location>
</feature>
<feature type="region of interest" description="Disordered" evidence="1">
    <location>
        <begin position="39"/>
        <end position="61"/>
    </location>
</feature>
<feature type="compositionally biased region" description="Polar residues" evidence="1">
    <location>
        <begin position="117"/>
        <end position="128"/>
    </location>
</feature>
<feature type="compositionally biased region" description="Basic and acidic residues" evidence="1">
    <location>
        <begin position="39"/>
        <end position="59"/>
    </location>
</feature>
<dbReference type="InterPro" id="IPR036063">
    <property type="entry name" value="Smr_dom_sf"/>
</dbReference>
<dbReference type="InterPro" id="IPR002625">
    <property type="entry name" value="Smr_dom"/>
</dbReference>
<name>A0A0H2RV46_9AGAM</name>
<accession>A0A0H2RV46</accession>